<dbReference type="GO" id="GO:0036064">
    <property type="term" value="C:ciliary basal body"/>
    <property type="evidence" value="ECO:0007669"/>
    <property type="project" value="TreeGrafter"/>
</dbReference>
<keyword evidence="18" id="KW-1185">Reference proteome</keyword>
<keyword evidence="4 12" id="KW-0245">EGF-like domain</keyword>
<sequence>MRIRTILIFLLISIYLHLSSSKGIFEVKLVSFISKNIYPIELSICLKEYQTVVEDTGDCRFGKKILNLTKGYLDSERSGNDSYTFLFPFDMPWPKSHSIIIKGRVKDEDDKNEKDSTIIVYKESFLLSGKSNWNVEVITNNNVSMSFLYRIRCDTNYYGMDCSKMCQGAIFGTEHFECDEDGNHICKEGWIGKRCDQPVCKNGCSSSGKCVAPDTCDCFNGYSGKNCEQCIPLPGCQNGYCKNKGNECICEEGWTGHFCEINLVPCKTKNKCKNGGICLNDKDDIIKCECPNGFFGKYCQFKKPTCETHQCKNGGTCVMTSDGSESKPICDCLPMYFGKYCQSEKNLEEDIDIIAISTTEKSLMLQNNNNRTVSLLSRNKSSKPGKIPLPSSSTTGNFDLEEFLLKRDYYGAISMLEYQLKLEPNNIDNLAWLGHCAFHAGEYKKASKIYENILKLDNAPSETEVHLGCCYFFLGMHMEAKEVSEKGEKSDLQNRLLFHVAHKLGEEKKLMFHHSKLKDTIEDQLCLASMHYLRMHYQEAIDIYKKIILSNKNFVALNIFLALCYYKLDYYDISLQVLQIYLQAHPDSVTAINLAAANKYRLHTPEAAQNEIRPIMHLLNSETFFGKDLLRHNNVVFKRGQGALQVLPSLVDTIPEAKINIIIFHLKRDDVLAAYGIIKNMEPQVAQEYILKAITFTLIGYENKSTEHIKEAIELFKLVGESQTECDTISGRQCMASSKFLQQNFEEVLLYLNSIKSFFVEDNIFNFNFGQALMGNNEFKEADEALRFVKGDLTDSSTYQYCMLKCLINNKKINEAEDFLRRLNKKSLFYEKSLSFFANECYKTGQYHAALPVFISLRNINGNSELTAAVRGCCIGIVKMFVEGKVSKDELNNAHEILYNEEDVKSRHALNIINKWREENNIKMI</sequence>
<feature type="domain" description="EGF-like" evidence="16">
    <location>
        <begin position="262"/>
        <end position="300"/>
    </location>
</feature>
<dbReference type="GO" id="GO:0007219">
    <property type="term" value="P:Notch signaling pathway"/>
    <property type="evidence" value="ECO:0007669"/>
    <property type="project" value="InterPro"/>
</dbReference>
<comment type="similarity">
    <text evidence="2">Belongs to the IFT56 family.</text>
</comment>
<evidence type="ECO:0000256" key="12">
    <source>
        <dbReference type="PROSITE-ProRule" id="PRU00076"/>
    </source>
</evidence>
<feature type="domain" description="DSL" evidence="17">
    <location>
        <begin position="151"/>
        <end position="195"/>
    </location>
</feature>
<dbReference type="GO" id="GO:0016020">
    <property type="term" value="C:membrane"/>
    <property type="evidence" value="ECO:0007669"/>
    <property type="project" value="UniProtKB-SubCell"/>
</dbReference>
<dbReference type="GO" id="GO:0030992">
    <property type="term" value="C:intraciliary transport particle B"/>
    <property type="evidence" value="ECO:0007669"/>
    <property type="project" value="TreeGrafter"/>
</dbReference>
<dbReference type="Pfam" id="PF12895">
    <property type="entry name" value="ANAPC3"/>
    <property type="match status" value="1"/>
</dbReference>
<dbReference type="PANTHER" id="PTHR14781">
    <property type="entry name" value="INTRAFLAGELLAR TRANSPORT PROTEIN 56"/>
    <property type="match status" value="1"/>
</dbReference>
<evidence type="ECO:0000256" key="13">
    <source>
        <dbReference type="PROSITE-ProRule" id="PRU00377"/>
    </source>
</evidence>
<feature type="disulfide bond" evidence="13">
    <location>
        <begin position="186"/>
        <end position="195"/>
    </location>
</feature>
<dbReference type="STRING" id="131310.A0A0N4ZA36"/>
<organism evidence="18 19">
    <name type="scientific">Parastrongyloides trichosuri</name>
    <name type="common">Possum-specific nematode worm</name>
    <dbReference type="NCBI Taxonomy" id="131310"/>
    <lineage>
        <taxon>Eukaryota</taxon>
        <taxon>Metazoa</taxon>
        <taxon>Ecdysozoa</taxon>
        <taxon>Nematoda</taxon>
        <taxon>Chromadorea</taxon>
        <taxon>Rhabditida</taxon>
        <taxon>Tylenchina</taxon>
        <taxon>Panagrolaimomorpha</taxon>
        <taxon>Strongyloidoidea</taxon>
        <taxon>Strongyloididae</taxon>
        <taxon>Parastrongyloides</taxon>
    </lineage>
</organism>
<dbReference type="SMART" id="SM00028">
    <property type="entry name" value="TPR"/>
    <property type="match status" value="3"/>
</dbReference>
<protein>
    <recommendedName>
        <fullName evidence="14">Delta-like protein</fullName>
    </recommendedName>
</protein>
<dbReference type="GO" id="GO:0097546">
    <property type="term" value="C:ciliary base"/>
    <property type="evidence" value="ECO:0007669"/>
    <property type="project" value="TreeGrafter"/>
</dbReference>
<dbReference type="GO" id="GO:0035720">
    <property type="term" value="P:intraciliary anterograde transport"/>
    <property type="evidence" value="ECO:0007669"/>
    <property type="project" value="TreeGrafter"/>
</dbReference>
<feature type="signal peptide" evidence="15">
    <location>
        <begin position="1"/>
        <end position="21"/>
    </location>
</feature>
<evidence type="ECO:0000256" key="1">
    <source>
        <dbReference type="ARBA" id="ARBA00004138"/>
    </source>
</evidence>
<dbReference type="InterPro" id="IPR001774">
    <property type="entry name" value="DSL"/>
</dbReference>
<accession>A0A0N4ZA36</accession>
<proteinExistence type="inferred from homology"/>
<dbReference type="SUPFAM" id="SSF48452">
    <property type="entry name" value="TPR-like"/>
    <property type="match status" value="2"/>
</dbReference>
<keyword evidence="7" id="KW-0802">TPR repeat</keyword>
<evidence type="ECO:0000256" key="3">
    <source>
        <dbReference type="ARBA" id="ARBA00022473"/>
    </source>
</evidence>
<dbReference type="InterPro" id="IPR030511">
    <property type="entry name" value="TTC26"/>
</dbReference>
<dbReference type="Pfam" id="PF00008">
    <property type="entry name" value="EGF"/>
    <property type="match status" value="1"/>
</dbReference>
<dbReference type="SUPFAM" id="SSF57196">
    <property type="entry name" value="EGF/Laminin"/>
    <property type="match status" value="2"/>
</dbReference>
<comment type="caution">
    <text evidence="12">Lacks conserved residue(s) required for the propagation of feature annotation.</text>
</comment>
<dbReference type="Gene3D" id="2.60.40.3510">
    <property type="match status" value="1"/>
</dbReference>
<keyword evidence="3 14" id="KW-0217">Developmental protein</keyword>
<comment type="subcellular location">
    <subcellularLocation>
        <location evidence="1">Cell projection</location>
        <location evidence="1">Cilium</location>
    </subcellularLocation>
    <subcellularLocation>
        <location evidence="14">Membrane</location>
        <topology evidence="14">Single-pass type I membrane protein</topology>
    </subcellularLocation>
</comment>
<dbReference type="PANTHER" id="PTHR14781:SF0">
    <property type="entry name" value="INTRAFLAGELLAR TRANSPORT PROTEIN 56"/>
    <property type="match status" value="1"/>
</dbReference>
<feature type="domain" description="EGF-like" evidence="16">
    <location>
        <begin position="196"/>
        <end position="228"/>
    </location>
</feature>
<feature type="disulfide bond" evidence="12">
    <location>
        <begin position="290"/>
        <end position="299"/>
    </location>
</feature>
<keyword evidence="5 14" id="KW-0812">Transmembrane</keyword>
<dbReference type="Pfam" id="PF01414">
    <property type="entry name" value="DSL"/>
    <property type="match status" value="1"/>
</dbReference>
<evidence type="ECO:0000256" key="5">
    <source>
        <dbReference type="ARBA" id="ARBA00022692"/>
    </source>
</evidence>
<feature type="disulfide bond" evidence="12">
    <location>
        <begin position="250"/>
        <end position="259"/>
    </location>
</feature>
<evidence type="ECO:0000256" key="11">
    <source>
        <dbReference type="ARBA" id="ARBA00023273"/>
    </source>
</evidence>
<dbReference type="GO" id="GO:0035735">
    <property type="term" value="P:intraciliary transport involved in cilium assembly"/>
    <property type="evidence" value="ECO:0007669"/>
    <property type="project" value="TreeGrafter"/>
</dbReference>
<evidence type="ECO:0000256" key="7">
    <source>
        <dbReference type="ARBA" id="ARBA00022803"/>
    </source>
</evidence>
<feature type="disulfide bond" evidence="12">
    <location>
        <begin position="332"/>
        <end position="341"/>
    </location>
</feature>
<evidence type="ECO:0000256" key="15">
    <source>
        <dbReference type="SAM" id="SignalP"/>
    </source>
</evidence>
<evidence type="ECO:0000256" key="4">
    <source>
        <dbReference type="ARBA" id="ARBA00022536"/>
    </source>
</evidence>
<evidence type="ECO:0000259" key="17">
    <source>
        <dbReference type="PROSITE" id="PS51051"/>
    </source>
</evidence>
<keyword evidence="14 15" id="KW-0732">Signal</keyword>
<evidence type="ECO:0000256" key="14">
    <source>
        <dbReference type="RuleBase" id="RU280815"/>
    </source>
</evidence>
<feature type="disulfide bond" evidence="12">
    <location>
        <begin position="200"/>
        <end position="210"/>
    </location>
</feature>
<dbReference type="InterPro" id="IPR011651">
    <property type="entry name" value="Notch_ligand_N"/>
</dbReference>
<keyword evidence="14" id="KW-0472">Membrane</keyword>
<dbReference type="AlphaFoldDB" id="A0A0N4ZA36"/>
<evidence type="ECO:0000256" key="6">
    <source>
        <dbReference type="ARBA" id="ARBA00022737"/>
    </source>
</evidence>
<dbReference type="InterPro" id="IPR000742">
    <property type="entry name" value="EGF"/>
</dbReference>
<dbReference type="InterPro" id="IPR019734">
    <property type="entry name" value="TPR_rpt"/>
</dbReference>
<feature type="disulfide bond" evidence="13">
    <location>
        <begin position="153"/>
        <end position="162"/>
    </location>
</feature>
<dbReference type="Pfam" id="PF07657">
    <property type="entry name" value="MNNL"/>
    <property type="match status" value="1"/>
</dbReference>
<evidence type="ECO:0000256" key="10">
    <source>
        <dbReference type="ARBA" id="ARBA00023180"/>
    </source>
</evidence>
<dbReference type="CDD" id="cd00054">
    <property type="entry name" value="EGF_CA"/>
    <property type="match status" value="1"/>
</dbReference>
<evidence type="ECO:0000313" key="19">
    <source>
        <dbReference type="WBParaSite" id="PTRK_0000424300.1"/>
    </source>
</evidence>
<feature type="disulfide bond" evidence="13">
    <location>
        <begin position="166"/>
        <end position="178"/>
    </location>
</feature>
<dbReference type="PROSITE" id="PS50026">
    <property type="entry name" value="EGF_3"/>
    <property type="match status" value="4"/>
</dbReference>
<feature type="domain" description="EGF-like" evidence="16">
    <location>
        <begin position="302"/>
        <end position="342"/>
    </location>
</feature>
<evidence type="ECO:0000259" key="16">
    <source>
        <dbReference type="PROSITE" id="PS50026"/>
    </source>
</evidence>
<evidence type="ECO:0000313" key="18">
    <source>
        <dbReference type="Proteomes" id="UP000038045"/>
    </source>
</evidence>
<reference evidence="19" key="1">
    <citation type="submission" date="2017-02" db="UniProtKB">
        <authorList>
            <consortium name="WormBaseParasite"/>
        </authorList>
    </citation>
    <scope>IDENTIFICATION</scope>
</reference>
<evidence type="ECO:0000256" key="2">
    <source>
        <dbReference type="ARBA" id="ARBA00007834"/>
    </source>
</evidence>
<keyword evidence="10" id="KW-0325">Glycoprotein</keyword>
<dbReference type="InterPro" id="IPR011990">
    <property type="entry name" value="TPR-like_helical_dom_sf"/>
</dbReference>
<dbReference type="Gene3D" id="1.25.40.10">
    <property type="entry name" value="Tetratricopeptide repeat domain"/>
    <property type="match status" value="3"/>
</dbReference>
<dbReference type="PROSITE" id="PS51051">
    <property type="entry name" value="DSL"/>
    <property type="match status" value="1"/>
</dbReference>
<name>A0A0N4ZA36_PARTI</name>
<keyword evidence="6 14" id="KW-0677">Repeat</keyword>
<dbReference type="PROSITE" id="PS00022">
    <property type="entry name" value="EGF_1"/>
    <property type="match status" value="4"/>
</dbReference>
<dbReference type="WBParaSite" id="PTRK_0000424300.1">
    <property type="protein sequence ID" value="PTRK_0000424300.1"/>
    <property type="gene ID" value="PTRK_0000424300"/>
</dbReference>
<evidence type="ECO:0000256" key="9">
    <source>
        <dbReference type="ARBA" id="ARBA00023157"/>
    </source>
</evidence>
<keyword evidence="8 14" id="KW-1133">Transmembrane helix</keyword>
<feature type="disulfide bond" evidence="12">
    <location>
        <begin position="218"/>
        <end position="227"/>
    </location>
</feature>
<keyword evidence="9 12" id="KW-1015">Disulfide bond</keyword>
<dbReference type="Gene3D" id="2.10.25.140">
    <property type="match status" value="1"/>
</dbReference>
<keyword evidence="11" id="KW-0966">Cell projection</keyword>
<comment type="function">
    <text evidence="14">Putative Notch ligand involved in the mediation of Notch signaling.</text>
</comment>
<evidence type="ECO:0000256" key="8">
    <source>
        <dbReference type="ARBA" id="ARBA00022989"/>
    </source>
</evidence>
<dbReference type="Gene3D" id="2.10.25.10">
    <property type="entry name" value="Laminin"/>
    <property type="match status" value="3"/>
</dbReference>
<dbReference type="GO" id="GO:0120170">
    <property type="term" value="F:intraciliary transport particle B binding"/>
    <property type="evidence" value="ECO:0007669"/>
    <property type="project" value="TreeGrafter"/>
</dbReference>
<dbReference type="SMART" id="SM00051">
    <property type="entry name" value="DSL"/>
    <property type="match status" value="1"/>
</dbReference>
<dbReference type="PROSITE" id="PS01186">
    <property type="entry name" value="EGF_2"/>
    <property type="match status" value="2"/>
</dbReference>
<dbReference type="Proteomes" id="UP000038045">
    <property type="component" value="Unplaced"/>
</dbReference>
<feature type="chain" id="PRO_5005891355" description="Delta-like protein" evidence="15">
    <location>
        <begin position="22"/>
        <end position="925"/>
    </location>
</feature>
<dbReference type="SMART" id="SM00181">
    <property type="entry name" value="EGF"/>
    <property type="match status" value="5"/>
</dbReference>
<feature type="domain" description="EGF-like" evidence="16">
    <location>
        <begin position="232"/>
        <end position="260"/>
    </location>
</feature>